<dbReference type="Gene3D" id="1.50.10.100">
    <property type="entry name" value="Chondroitin AC/alginate lyase"/>
    <property type="match status" value="1"/>
</dbReference>
<comment type="caution">
    <text evidence="3">The sequence shown here is derived from an EMBL/GenBank/DDBJ whole genome shotgun (WGS) entry which is preliminary data.</text>
</comment>
<evidence type="ECO:0000313" key="4">
    <source>
        <dbReference type="Proteomes" id="UP001595816"/>
    </source>
</evidence>
<evidence type="ECO:0000313" key="3">
    <source>
        <dbReference type="EMBL" id="MFC4129956.1"/>
    </source>
</evidence>
<dbReference type="Proteomes" id="UP001595816">
    <property type="component" value="Unassembled WGS sequence"/>
</dbReference>
<accession>A0ABV8LGB1</accession>
<keyword evidence="4" id="KW-1185">Reference proteome</keyword>
<dbReference type="InterPro" id="IPR008929">
    <property type="entry name" value="Chondroitin_lyas"/>
</dbReference>
<feature type="domain" description="Heparinase II/III-like C-terminal" evidence="2">
    <location>
        <begin position="432"/>
        <end position="589"/>
    </location>
</feature>
<reference evidence="4" key="1">
    <citation type="journal article" date="2019" name="Int. J. Syst. Evol. Microbiol.">
        <title>The Global Catalogue of Microorganisms (GCM) 10K type strain sequencing project: providing services to taxonomists for standard genome sequencing and annotation.</title>
        <authorList>
            <consortium name="The Broad Institute Genomics Platform"/>
            <consortium name="The Broad Institute Genome Sequencing Center for Infectious Disease"/>
            <person name="Wu L."/>
            <person name="Ma J."/>
        </authorList>
    </citation>
    <scope>NUCLEOTIDE SEQUENCE [LARGE SCALE GENOMIC DNA]</scope>
    <source>
        <strain evidence="4">CGMCC 4.7289</strain>
    </source>
</reference>
<dbReference type="Pfam" id="PF07940">
    <property type="entry name" value="Hepar_II_III_C"/>
    <property type="match status" value="1"/>
</dbReference>
<dbReference type="SUPFAM" id="SSF48230">
    <property type="entry name" value="Chondroitin AC/alginate lyase"/>
    <property type="match status" value="1"/>
</dbReference>
<comment type="subcellular location">
    <subcellularLocation>
        <location evidence="1">Cell envelope</location>
    </subcellularLocation>
</comment>
<evidence type="ECO:0000259" key="2">
    <source>
        <dbReference type="Pfam" id="PF07940"/>
    </source>
</evidence>
<dbReference type="InterPro" id="IPR012480">
    <property type="entry name" value="Hepar_II_III_C"/>
</dbReference>
<evidence type="ECO:0000256" key="1">
    <source>
        <dbReference type="ARBA" id="ARBA00004196"/>
    </source>
</evidence>
<organism evidence="3 4">
    <name type="scientific">Hamadaea flava</name>
    <dbReference type="NCBI Taxonomy" id="1742688"/>
    <lineage>
        <taxon>Bacteria</taxon>
        <taxon>Bacillati</taxon>
        <taxon>Actinomycetota</taxon>
        <taxon>Actinomycetes</taxon>
        <taxon>Micromonosporales</taxon>
        <taxon>Micromonosporaceae</taxon>
        <taxon>Hamadaea</taxon>
    </lineage>
</organism>
<sequence length="658" mass="71946">MIDPGPLRRRLARVLDADDPDELAYAVAEPGRGIAVPDVTDRSAWDAIDPRVRQEVLAAATAALAEPAPVLSAGAWARAFRDGDRGAYEGTVRRLRERVSRLVLAAMLTGETASATAPPDACPHLDGVVDGLMALAEASTWCWAAHDRHTAARGEIVPDPDDPYLDLGAAEMASLFAWADHALGPHLDQRAPGLRRRLRREVDRRVLSPFEQVRDWPWIGLGGTANNWNPWIHGSVLAAALFLCDDRPRRAHLVRLIVSGLDHYLTALPDDGSIDEGIAYWWQGPCRLMEALDLLAEAGGDRLDARDLPILAALLRYPERMHLGGDWYVNVGDASARLSGEQPWHVPRQWAVRWGLPPTAAYAAAGGRASGQVTHPITGLGRALTALADPDWHRALADPASEPPWLVRETWFARTQVLVARESAGRPDGLTVAVKGGHNGEHHNHLDVGTYWVALDGKPVVVDVGRPTYTAATFGPRRYDAWPFQSAWHNVPDVGGGQCLGEEHGARAVVVDLEESSGGDVTELRAELGAVYPPGLLDSWRREVRLVRSDGTHPAYLEVADAWDGTADQVRLRHVLAGRVEVGDGWATVEPDPGRRLRMTWDATLAAASLDHQDLDDPLLRHSWGERVTRLTLTSLQPGVRGRIAVRWSREGSGSRRY</sequence>
<protein>
    <submittedName>
        <fullName evidence="3">Heparinase II/III family protein</fullName>
    </submittedName>
</protein>
<dbReference type="EMBL" id="JBHSAY010000004">
    <property type="protein sequence ID" value="MFC4129956.1"/>
    <property type="molecule type" value="Genomic_DNA"/>
</dbReference>
<dbReference type="Gene3D" id="2.70.98.70">
    <property type="match status" value="1"/>
</dbReference>
<name>A0ABV8LGB1_9ACTN</name>
<dbReference type="RefSeq" id="WP_253755570.1">
    <property type="nucleotide sequence ID" value="NZ_JAMZDZ010000001.1"/>
</dbReference>
<gene>
    <name evidence="3" type="ORF">ACFOZ4_04995</name>
</gene>
<proteinExistence type="predicted"/>